<gene>
    <name evidence="6" type="ORF">GR212_31595</name>
</gene>
<organism evidence="6 7">
    <name type="scientific">Rhizobium lusitanum</name>
    <dbReference type="NCBI Taxonomy" id="293958"/>
    <lineage>
        <taxon>Bacteria</taxon>
        <taxon>Pseudomonadati</taxon>
        <taxon>Pseudomonadota</taxon>
        <taxon>Alphaproteobacteria</taxon>
        <taxon>Hyphomicrobiales</taxon>
        <taxon>Rhizobiaceae</taxon>
        <taxon>Rhizobium/Agrobacterium group</taxon>
        <taxon>Rhizobium</taxon>
    </lineage>
</organism>
<dbReference type="PROSITE" id="PS50850">
    <property type="entry name" value="MFS"/>
    <property type="match status" value="1"/>
</dbReference>
<protein>
    <submittedName>
        <fullName evidence="6">MFS transporter</fullName>
    </submittedName>
</protein>
<dbReference type="InterPro" id="IPR036259">
    <property type="entry name" value="MFS_trans_sf"/>
</dbReference>
<dbReference type="InterPro" id="IPR011701">
    <property type="entry name" value="MFS"/>
</dbReference>
<feature type="transmembrane region" description="Helical" evidence="4">
    <location>
        <begin position="333"/>
        <end position="356"/>
    </location>
</feature>
<dbReference type="Gene3D" id="1.20.1250.20">
    <property type="entry name" value="MFS general substrate transporter like domains"/>
    <property type="match status" value="1"/>
</dbReference>
<evidence type="ECO:0000256" key="2">
    <source>
        <dbReference type="ARBA" id="ARBA00022989"/>
    </source>
</evidence>
<dbReference type="Proteomes" id="UP000483035">
    <property type="component" value="Unassembled WGS sequence"/>
</dbReference>
<sequence length="417" mass="44296">METRTATKITPHPVLLLAGIFLIATNLRAPFTSIAPLLDGLKESFHLNATQAGMLITLPLLAFALVSPFAAGLARRWGLERTLLLALIVIGAGVLLRSVGSIWSLYLGTWIIGSGIALGNVLLPAILKRDFPEKVAPLTATYVLAMGIAAASMSAVAIPLSQFSNFDWRLEMACLILLPAIGILVWLPQVFRETQLTTKVRGPLRNVLWRSPIAWQVTFFLGFDCFLYYVGVSWLPAILEDGGYSTEQAGSMHGVLLLATAIPGLILIPIVPRMKDQRAVACFLSLSIAVGLLGLLIAPKFAVLWVLVFGFGAGGGLILALSFISMRTPNAQYAAGLSGMAQCVGYLVASAGPPVIGRMHDATGSWSIPLTVCVLLGGIMAVVGYFAGRDVQLSDVQPHVGNAIALRRNTGTEAVKG</sequence>
<comment type="caution">
    <text evidence="6">The sequence shown here is derived from an EMBL/GenBank/DDBJ whole genome shotgun (WGS) entry which is preliminary data.</text>
</comment>
<evidence type="ECO:0000256" key="4">
    <source>
        <dbReference type="SAM" id="Phobius"/>
    </source>
</evidence>
<dbReference type="AlphaFoldDB" id="A0A6L9UJ47"/>
<dbReference type="RefSeq" id="WP_163993046.1">
    <property type="nucleotide sequence ID" value="NZ_WUEY01000025.1"/>
</dbReference>
<dbReference type="Pfam" id="PF07690">
    <property type="entry name" value="MFS_1"/>
    <property type="match status" value="1"/>
</dbReference>
<feature type="transmembrane region" description="Helical" evidence="4">
    <location>
        <begin position="139"/>
        <end position="158"/>
    </location>
</feature>
<dbReference type="EMBL" id="WUEY01000025">
    <property type="protein sequence ID" value="NEI74106.1"/>
    <property type="molecule type" value="Genomic_DNA"/>
</dbReference>
<proteinExistence type="predicted"/>
<feature type="domain" description="Major facilitator superfamily (MFS) profile" evidence="5">
    <location>
        <begin position="12"/>
        <end position="392"/>
    </location>
</feature>
<dbReference type="GO" id="GO:0022857">
    <property type="term" value="F:transmembrane transporter activity"/>
    <property type="evidence" value="ECO:0007669"/>
    <property type="project" value="InterPro"/>
</dbReference>
<feature type="transmembrane region" description="Helical" evidence="4">
    <location>
        <begin position="212"/>
        <end position="231"/>
    </location>
</feature>
<feature type="transmembrane region" description="Helical" evidence="4">
    <location>
        <begin position="83"/>
        <end position="103"/>
    </location>
</feature>
<accession>A0A6L9UJ47</accession>
<keyword evidence="1 4" id="KW-0812">Transmembrane</keyword>
<feature type="transmembrane region" description="Helical" evidence="4">
    <location>
        <begin position="170"/>
        <end position="191"/>
    </location>
</feature>
<feature type="transmembrane region" description="Helical" evidence="4">
    <location>
        <begin position="368"/>
        <end position="387"/>
    </location>
</feature>
<evidence type="ECO:0000259" key="5">
    <source>
        <dbReference type="PROSITE" id="PS50850"/>
    </source>
</evidence>
<keyword evidence="2 4" id="KW-1133">Transmembrane helix</keyword>
<feature type="transmembrane region" description="Helical" evidence="4">
    <location>
        <begin position="304"/>
        <end position="326"/>
    </location>
</feature>
<keyword evidence="3 4" id="KW-0472">Membrane</keyword>
<dbReference type="PANTHER" id="PTHR23523:SF2">
    <property type="entry name" value="2-NITROIMIDAZOLE TRANSPORTER"/>
    <property type="match status" value="1"/>
</dbReference>
<evidence type="ECO:0000313" key="6">
    <source>
        <dbReference type="EMBL" id="NEI74106.1"/>
    </source>
</evidence>
<feature type="transmembrane region" description="Helical" evidence="4">
    <location>
        <begin position="251"/>
        <end position="272"/>
    </location>
</feature>
<dbReference type="InterPro" id="IPR020846">
    <property type="entry name" value="MFS_dom"/>
</dbReference>
<reference evidence="6 7" key="1">
    <citation type="submission" date="2019-12" db="EMBL/GenBank/DDBJ databases">
        <title>Rhizobium genotypes associated with high levels of biological nitrogen fixation by grain legumes in a temperate-maritime cropping system.</title>
        <authorList>
            <person name="Maluk M."/>
            <person name="Francesc Ferrando Molina F."/>
            <person name="Lopez Del Egido L."/>
            <person name="Lafos M."/>
            <person name="Langarica-Fuentes A."/>
            <person name="Gebre Yohannes G."/>
            <person name="Young M.W."/>
            <person name="Martin P."/>
            <person name="Gantlett R."/>
            <person name="Kenicer G."/>
            <person name="Hawes C."/>
            <person name="Begg G.S."/>
            <person name="Quilliam R.S."/>
            <person name="Squire G.R."/>
            <person name="Poole P.S."/>
            <person name="Young P.W."/>
            <person name="Iannetta P.M."/>
            <person name="James E.K."/>
        </authorList>
    </citation>
    <scope>NUCLEOTIDE SEQUENCE [LARGE SCALE GENOMIC DNA]</scope>
    <source>
        <strain evidence="6 7">JHI1118</strain>
    </source>
</reference>
<evidence type="ECO:0000256" key="1">
    <source>
        <dbReference type="ARBA" id="ARBA00022692"/>
    </source>
</evidence>
<dbReference type="InterPro" id="IPR052524">
    <property type="entry name" value="MFS_Cyanate_Porter"/>
</dbReference>
<feature type="transmembrane region" description="Helical" evidence="4">
    <location>
        <begin position="109"/>
        <end position="127"/>
    </location>
</feature>
<feature type="transmembrane region" description="Helical" evidence="4">
    <location>
        <begin position="279"/>
        <end position="298"/>
    </location>
</feature>
<name>A0A6L9UJ47_9HYPH</name>
<dbReference type="PANTHER" id="PTHR23523">
    <property type="match status" value="1"/>
</dbReference>
<dbReference type="CDD" id="cd17409">
    <property type="entry name" value="MFS_NIMT_like"/>
    <property type="match status" value="1"/>
</dbReference>
<evidence type="ECO:0000256" key="3">
    <source>
        <dbReference type="ARBA" id="ARBA00023136"/>
    </source>
</evidence>
<evidence type="ECO:0000313" key="7">
    <source>
        <dbReference type="Proteomes" id="UP000483035"/>
    </source>
</evidence>
<dbReference type="SUPFAM" id="SSF103473">
    <property type="entry name" value="MFS general substrate transporter"/>
    <property type="match status" value="1"/>
</dbReference>
<feature type="transmembrane region" description="Helical" evidence="4">
    <location>
        <begin position="52"/>
        <end position="71"/>
    </location>
</feature>